<sequence length="84" mass="9770">MPLTEYTLDRYEHDYAIFLKRPEECEQLLVHRSEMLGTAQAGDICTVIPQNGKFIVQVLSNKTKQVQHQAEDLLAKLRNKKKRT</sequence>
<dbReference type="AlphaFoldDB" id="A0A1C0YIM4"/>
<protein>
    <recommendedName>
        <fullName evidence="3">DUF3006 domain-containing protein</fullName>
    </recommendedName>
</protein>
<dbReference type="Pfam" id="PF11213">
    <property type="entry name" value="DUF3006"/>
    <property type="match status" value="1"/>
</dbReference>
<evidence type="ECO:0000313" key="2">
    <source>
        <dbReference type="Proteomes" id="UP000093199"/>
    </source>
</evidence>
<dbReference type="InterPro" id="IPR021377">
    <property type="entry name" value="DUF3006"/>
</dbReference>
<evidence type="ECO:0000313" key="1">
    <source>
        <dbReference type="EMBL" id="OCS87032.1"/>
    </source>
</evidence>
<proteinExistence type="predicted"/>
<accession>A0A1C0YIM4</accession>
<reference evidence="1 2" key="1">
    <citation type="submission" date="2016-07" db="EMBL/GenBank/DDBJ databases">
        <title>Caryophanon tenue genome sequencing.</title>
        <authorList>
            <person name="Verma A."/>
            <person name="Pal Y."/>
            <person name="Krishnamurthi S."/>
        </authorList>
    </citation>
    <scope>NUCLEOTIDE SEQUENCE [LARGE SCALE GENOMIC DNA]</scope>
    <source>
        <strain evidence="1 2">DSM 14152</strain>
    </source>
</reference>
<keyword evidence="2" id="KW-1185">Reference proteome</keyword>
<gene>
    <name evidence="1" type="ORF">A6M13_11760</name>
</gene>
<dbReference type="RefSeq" id="WP_066543989.1">
    <property type="nucleotide sequence ID" value="NZ_MASJ01000006.1"/>
</dbReference>
<dbReference type="EMBL" id="MASJ01000006">
    <property type="protein sequence ID" value="OCS87032.1"/>
    <property type="molecule type" value="Genomic_DNA"/>
</dbReference>
<organism evidence="1 2">
    <name type="scientific">Caryophanon tenue</name>
    <dbReference type="NCBI Taxonomy" id="33978"/>
    <lineage>
        <taxon>Bacteria</taxon>
        <taxon>Bacillati</taxon>
        <taxon>Bacillota</taxon>
        <taxon>Bacilli</taxon>
        <taxon>Bacillales</taxon>
        <taxon>Caryophanaceae</taxon>
        <taxon>Caryophanon</taxon>
    </lineage>
</organism>
<comment type="caution">
    <text evidence="1">The sequence shown here is derived from an EMBL/GenBank/DDBJ whole genome shotgun (WGS) entry which is preliminary data.</text>
</comment>
<evidence type="ECO:0008006" key="3">
    <source>
        <dbReference type="Google" id="ProtNLM"/>
    </source>
</evidence>
<name>A0A1C0YIM4_9BACL</name>
<dbReference type="Proteomes" id="UP000093199">
    <property type="component" value="Unassembled WGS sequence"/>
</dbReference>
<dbReference type="STRING" id="33978.A6M13_11760"/>